<dbReference type="Pfam" id="PF05193">
    <property type="entry name" value="Peptidase_M16_C"/>
    <property type="match status" value="1"/>
</dbReference>
<name>A0A1I4B0Z3_9HYPH</name>
<dbReference type="RefSeq" id="WP_244621743.1">
    <property type="nucleotide sequence ID" value="NZ_BSPE01000078.1"/>
</dbReference>
<dbReference type="PANTHER" id="PTHR11851:SF224">
    <property type="entry name" value="PROCESSING PROTEASE"/>
    <property type="match status" value="1"/>
</dbReference>
<evidence type="ECO:0000313" key="3">
    <source>
        <dbReference type="EMBL" id="SFK62508.1"/>
    </source>
</evidence>
<feature type="domain" description="Peptidase M16 C-terminal" evidence="2">
    <location>
        <begin position="200"/>
        <end position="375"/>
    </location>
</feature>
<evidence type="ECO:0000313" key="4">
    <source>
        <dbReference type="Proteomes" id="UP000323300"/>
    </source>
</evidence>
<dbReference type="GO" id="GO:0006508">
    <property type="term" value="P:proteolysis"/>
    <property type="evidence" value="ECO:0007669"/>
    <property type="project" value="UniProtKB-KW"/>
</dbReference>
<organism evidence="3 4">
    <name type="scientific">Neomesorhizobium albiziae</name>
    <dbReference type="NCBI Taxonomy" id="335020"/>
    <lineage>
        <taxon>Bacteria</taxon>
        <taxon>Pseudomonadati</taxon>
        <taxon>Pseudomonadota</taxon>
        <taxon>Alphaproteobacteria</taxon>
        <taxon>Hyphomicrobiales</taxon>
        <taxon>Phyllobacteriaceae</taxon>
        <taxon>Neomesorhizobium</taxon>
    </lineage>
</organism>
<accession>A0A1I4B0Z3</accession>
<dbReference type="GO" id="GO:0008233">
    <property type="term" value="F:peptidase activity"/>
    <property type="evidence" value="ECO:0007669"/>
    <property type="project" value="UniProtKB-KW"/>
</dbReference>
<dbReference type="SUPFAM" id="SSF63411">
    <property type="entry name" value="LuxS/MPP-like metallohydrolase"/>
    <property type="match status" value="2"/>
</dbReference>
<reference evidence="3 4" key="1">
    <citation type="submission" date="2016-10" db="EMBL/GenBank/DDBJ databases">
        <authorList>
            <person name="Varghese N."/>
            <person name="Submissions S."/>
        </authorList>
    </citation>
    <scope>NUCLEOTIDE SEQUENCE [LARGE SCALE GENOMIC DNA]</scope>
    <source>
        <strain evidence="3 4">DSM 21822</strain>
    </source>
</reference>
<dbReference type="Proteomes" id="UP000323300">
    <property type="component" value="Unassembled WGS sequence"/>
</dbReference>
<dbReference type="PANTHER" id="PTHR11851">
    <property type="entry name" value="METALLOPROTEASE"/>
    <property type="match status" value="1"/>
</dbReference>
<proteinExistence type="predicted"/>
<dbReference type="Gene3D" id="3.30.830.10">
    <property type="entry name" value="Metalloenzyme, LuxS/M16 peptidase-like"/>
    <property type="match status" value="2"/>
</dbReference>
<protein>
    <submittedName>
        <fullName evidence="3">Zinc protease</fullName>
    </submittedName>
</protein>
<evidence type="ECO:0000259" key="1">
    <source>
        <dbReference type="Pfam" id="PF00675"/>
    </source>
</evidence>
<keyword evidence="4" id="KW-1185">Reference proteome</keyword>
<dbReference type="AlphaFoldDB" id="A0A1I4B0Z3"/>
<dbReference type="InterPro" id="IPR007863">
    <property type="entry name" value="Peptidase_M16_C"/>
</dbReference>
<keyword evidence="3" id="KW-0378">Hydrolase</keyword>
<feature type="domain" description="Peptidase M16 N-terminal" evidence="1">
    <location>
        <begin position="56"/>
        <end position="189"/>
    </location>
</feature>
<keyword evidence="3" id="KW-0645">Protease</keyword>
<evidence type="ECO:0000259" key="2">
    <source>
        <dbReference type="Pfam" id="PF05193"/>
    </source>
</evidence>
<gene>
    <name evidence="3" type="ORF">SAMN04488498_109114</name>
</gene>
<sequence length="455" mass="49517">MIMPSRSQLLAATATLFLALVFLTLPAIVAARAAVTIQEVVSEKGIKAWLVEDYSVPIISVRFAFGGGSTQDPPGKEGLANLMTGLFDEGADNLDSDAFQERLDDAGAEMGFNAGRDSLYGSMRMLADQKDEALELLRLAVEKPRFDQAPIDRIRAQIVAGITANAKDPQTTAQLAWAKALYGEHPYSRRDEGTQQTLASITTDDLHAFHKRLFSRGNLTIGVVGAIDAETLKRDLDKVFGDLPAEPSLEKVDAIQPKLDQEIRVPYDLPQTSLQLAYPGIERTDPQFFAAFLMNHILGGGTFTSRLFDQVREKRGLAYGIDSSIVNNEYSSALVISTATRSDRSAETLDIIRAEVKRMADSGVTDEELDAAKKYLIGSYAINNLDTSRSIAGTLVELQINNLGIDYIERRKGLIEAVTKEQVQTAAKRLLSAQPAILIVGPAKAEAEKTEGNKG</sequence>
<dbReference type="InterPro" id="IPR050361">
    <property type="entry name" value="MPP/UQCRC_Complex"/>
</dbReference>
<dbReference type="GO" id="GO:0046872">
    <property type="term" value="F:metal ion binding"/>
    <property type="evidence" value="ECO:0007669"/>
    <property type="project" value="InterPro"/>
</dbReference>
<dbReference type="Pfam" id="PF00675">
    <property type="entry name" value="Peptidase_M16"/>
    <property type="match status" value="1"/>
</dbReference>
<dbReference type="InterPro" id="IPR011765">
    <property type="entry name" value="Pept_M16_N"/>
</dbReference>
<dbReference type="EMBL" id="FOSL01000009">
    <property type="protein sequence ID" value="SFK62508.1"/>
    <property type="molecule type" value="Genomic_DNA"/>
</dbReference>
<dbReference type="InterPro" id="IPR011249">
    <property type="entry name" value="Metalloenz_LuxS/M16"/>
</dbReference>